<name>A0ACC2UYA9_9TREE</name>
<sequence length="115" mass="12685">MTELVPDQVKATYQALAGKAGEALSDMAPDTAASLAQFTSFLDLSGQKPPIDEDHRNSRPKERHSRHPAAPKNLEEFIATQLVGKIDNDKLAKQFPAKEGVWHGFIDVSYRLLEA</sequence>
<dbReference type="EMBL" id="JASBWR010000139">
    <property type="protein sequence ID" value="KAJ9092064.1"/>
    <property type="molecule type" value="Genomic_DNA"/>
</dbReference>
<proteinExistence type="predicted"/>
<comment type="caution">
    <text evidence="1">The sequence shown here is derived from an EMBL/GenBank/DDBJ whole genome shotgun (WGS) entry which is preliminary data.</text>
</comment>
<evidence type="ECO:0000313" key="1">
    <source>
        <dbReference type="EMBL" id="KAJ9092064.1"/>
    </source>
</evidence>
<keyword evidence="2" id="KW-1185">Reference proteome</keyword>
<evidence type="ECO:0000313" key="2">
    <source>
        <dbReference type="Proteomes" id="UP001241377"/>
    </source>
</evidence>
<dbReference type="Proteomes" id="UP001241377">
    <property type="component" value="Unassembled WGS sequence"/>
</dbReference>
<gene>
    <name evidence="1" type="ORF">QFC19_008838</name>
</gene>
<accession>A0ACC2UYA9</accession>
<protein>
    <submittedName>
        <fullName evidence="1">Uncharacterized protein</fullName>
    </submittedName>
</protein>
<organism evidence="1 2">
    <name type="scientific">Naganishia cerealis</name>
    <dbReference type="NCBI Taxonomy" id="610337"/>
    <lineage>
        <taxon>Eukaryota</taxon>
        <taxon>Fungi</taxon>
        <taxon>Dikarya</taxon>
        <taxon>Basidiomycota</taxon>
        <taxon>Agaricomycotina</taxon>
        <taxon>Tremellomycetes</taxon>
        <taxon>Filobasidiales</taxon>
        <taxon>Filobasidiaceae</taxon>
        <taxon>Naganishia</taxon>
    </lineage>
</organism>
<reference evidence="1" key="1">
    <citation type="submission" date="2023-04" db="EMBL/GenBank/DDBJ databases">
        <title>Draft Genome sequencing of Naganishia species isolated from polar environments using Oxford Nanopore Technology.</title>
        <authorList>
            <person name="Leo P."/>
            <person name="Venkateswaran K."/>
        </authorList>
    </citation>
    <scope>NUCLEOTIDE SEQUENCE</scope>
    <source>
        <strain evidence="1">MNA-CCFEE 5261</strain>
    </source>
</reference>